<keyword evidence="2 7" id="KW-0812">Transmembrane</keyword>
<keyword evidence="5" id="KW-0443">Lipid metabolism</keyword>
<proteinExistence type="predicted"/>
<gene>
    <name evidence="9" type="ordered locus">Fleli_1601</name>
</gene>
<protein>
    <submittedName>
        <fullName evidence="9">Sterol desaturase</fullName>
    </submittedName>
</protein>
<evidence type="ECO:0000313" key="9">
    <source>
        <dbReference type="EMBL" id="AFM04019.1"/>
    </source>
</evidence>
<sequence>MIWNYEHIKNSFDKISQSDPLTYFAPFFILLILLELGIDLAQKKEWYNKKDAWASIVMGFGSIFLSLLAKVFYIGIYMWIYDNFRLFTLDNVWWVWILLIFADDFSFYWHHRLSHQIRILWAAHSNHHSAQSYNLAVALRQSWTEMFYKYIFWLWLPILGFHPVMMFVMMSISLIYQFFLHTEAIGRLGFLEYFMNTPSHHRVHHATNVKYLDKNHAGVFIIWDRFFGTFIKEDEEKPIYGLVQNLETYNPIRIASYEYEKIWEDIKKPISWKHRISYLIKPPGWSHDGSRKTTKDLVNEMKNK</sequence>
<dbReference type="InterPro" id="IPR051689">
    <property type="entry name" value="Sterol_desaturase/TMEM195"/>
</dbReference>
<keyword evidence="10" id="KW-1185">Reference proteome</keyword>
<dbReference type="PANTHER" id="PTHR21624">
    <property type="entry name" value="STEROL DESATURASE-RELATED PROTEIN"/>
    <property type="match status" value="1"/>
</dbReference>
<feature type="transmembrane region" description="Helical" evidence="7">
    <location>
        <begin position="150"/>
        <end position="179"/>
    </location>
</feature>
<feature type="transmembrane region" description="Helical" evidence="7">
    <location>
        <begin position="53"/>
        <end position="80"/>
    </location>
</feature>
<dbReference type="GO" id="GO:0050479">
    <property type="term" value="F:glyceryl-ether monooxygenase activity"/>
    <property type="evidence" value="ECO:0007669"/>
    <property type="project" value="TreeGrafter"/>
</dbReference>
<dbReference type="KEGG" id="fli:Fleli_1601"/>
<keyword evidence="3 7" id="KW-1133">Transmembrane helix</keyword>
<feature type="transmembrane region" description="Helical" evidence="7">
    <location>
        <begin position="92"/>
        <end position="109"/>
    </location>
</feature>
<dbReference type="InterPro" id="IPR006694">
    <property type="entry name" value="Fatty_acid_hydroxylase"/>
</dbReference>
<evidence type="ECO:0000256" key="2">
    <source>
        <dbReference type="ARBA" id="ARBA00022692"/>
    </source>
</evidence>
<evidence type="ECO:0000313" key="10">
    <source>
        <dbReference type="Proteomes" id="UP000006054"/>
    </source>
</evidence>
<dbReference type="GO" id="GO:0012505">
    <property type="term" value="C:endomembrane system"/>
    <property type="evidence" value="ECO:0007669"/>
    <property type="project" value="UniProtKB-SubCell"/>
</dbReference>
<dbReference type="eggNOG" id="COG3000">
    <property type="taxonomic scope" value="Bacteria"/>
</dbReference>
<dbReference type="GO" id="GO:0016020">
    <property type="term" value="C:membrane"/>
    <property type="evidence" value="ECO:0007669"/>
    <property type="project" value="GOC"/>
</dbReference>
<dbReference type="PANTHER" id="PTHR21624:SF1">
    <property type="entry name" value="ALKYLGLYCEROL MONOOXYGENASE"/>
    <property type="match status" value="1"/>
</dbReference>
<evidence type="ECO:0000256" key="4">
    <source>
        <dbReference type="ARBA" id="ARBA00023002"/>
    </source>
</evidence>
<dbReference type="Proteomes" id="UP000006054">
    <property type="component" value="Chromosome"/>
</dbReference>
<feature type="transmembrane region" description="Helical" evidence="7">
    <location>
        <begin position="20"/>
        <end position="41"/>
    </location>
</feature>
<evidence type="ECO:0000256" key="3">
    <source>
        <dbReference type="ARBA" id="ARBA00022989"/>
    </source>
</evidence>
<dbReference type="EMBL" id="CP003345">
    <property type="protein sequence ID" value="AFM04019.1"/>
    <property type="molecule type" value="Genomic_DNA"/>
</dbReference>
<dbReference type="HOGENOM" id="CLU_033631_1_1_10"/>
<dbReference type="GO" id="GO:0005506">
    <property type="term" value="F:iron ion binding"/>
    <property type="evidence" value="ECO:0007669"/>
    <property type="project" value="InterPro"/>
</dbReference>
<reference evidence="10" key="1">
    <citation type="submission" date="2012-06" db="EMBL/GenBank/DDBJ databases">
        <title>The complete genome of Flexibacter litoralis DSM 6794.</title>
        <authorList>
            <person name="Lucas S."/>
            <person name="Copeland A."/>
            <person name="Lapidus A."/>
            <person name="Glavina del Rio T."/>
            <person name="Dalin E."/>
            <person name="Tice H."/>
            <person name="Bruce D."/>
            <person name="Goodwin L."/>
            <person name="Pitluck S."/>
            <person name="Peters L."/>
            <person name="Ovchinnikova G."/>
            <person name="Lu M."/>
            <person name="Kyrpides N."/>
            <person name="Mavromatis K."/>
            <person name="Ivanova N."/>
            <person name="Brettin T."/>
            <person name="Detter J.C."/>
            <person name="Han C."/>
            <person name="Larimer F."/>
            <person name="Land M."/>
            <person name="Hauser L."/>
            <person name="Markowitz V."/>
            <person name="Cheng J.-F."/>
            <person name="Hugenholtz P."/>
            <person name="Woyke T."/>
            <person name="Wu D."/>
            <person name="Spring S."/>
            <person name="Lang E."/>
            <person name="Kopitz M."/>
            <person name="Brambilla E."/>
            <person name="Klenk H.-P."/>
            <person name="Eisen J.A."/>
        </authorList>
    </citation>
    <scope>NUCLEOTIDE SEQUENCE [LARGE SCALE GENOMIC DNA]</scope>
    <source>
        <strain evidence="10">ATCC 23117 / DSM 6794 / NBRC 15988 / NCIMB 1366 / Sio-4</strain>
    </source>
</reference>
<keyword evidence="4" id="KW-0560">Oxidoreductase</keyword>
<evidence type="ECO:0000256" key="1">
    <source>
        <dbReference type="ARBA" id="ARBA00004127"/>
    </source>
</evidence>
<dbReference type="STRING" id="880071.Fleli_1601"/>
<evidence type="ECO:0000256" key="5">
    <source>
        <dbReference type="ARBA" id="ARBA00023098"/>
    </source>
</evidence>
<dbReference type="AlphaFoldDB" id="I4AJ84"/>
<feature type="domain" description="Fatty acid hydroxylase" evidence="8">
    <location>
        <begin position="96"/>
        <end position="229"/>
    </location>
</feature>
<evidence type="ECO:0000259" key="8">
    <source>
        <dbReference type="Pfam" id="PF04116"/>
    </source>
</evidence>
<evidence type="ECO:0000256" key="7">
    <source>
        <dbReference type="SAM" id="Phobius"/>
    </source>
</evidence>
<keyword evidence="6 7" id="KW-0472">Membrane</keyword>
<dbReference type="RefSeq" id="WP_014797476.1">
    <property type="nucleotide sequence ID" value="NC_018018.1"/>
</dbReference>
<dbReference type="OrthoDB" id="9770329at2"/>
<dbReference type="GO" id="GO:0006643">
    <property type="term" value="P:membrane lipid metabolic process"/>
    <property type="evidence" value="ECO:0007669"/>
    <property type="project" value="TreeGrafter"/>
</dbReference>
<evidence type="ECO:0000256" key="6">
    <source>
        <dbReference type="ARBA" id="ARBA00023136"/>
    </source>
</evidence>
<comment type="subcellular location">
    <subcellularLocation>
        <location evidence="1">Endomembrane system</location>
        <topology evidence="1">Multi-pass membrane protein</topology>
    </subcellularLocation>
</comment>
<accession>I4AJ84</accession>
<name>I4AJ84_BERLS</name>
<organism evidence="9 10">
    <name type="scientific">Bernardetia litoralis (strain ATCC 23117 / DSM 6794 / NBRC 15988 / NCIMB 1366 / Fx l1 / Sio-4)</name>
    <name type="common">Flexibacter litoralis</name>
    <dbReference type="NCBI Taxonomy" id="880071"/>
    <lineage>
        <taxon>Bacteria</taxon>
        <taxon>Pseudomonadati</taxon>
        <taxon>Bacteroidota</taxon>
        <taxon>Cytophagia</taxon>
        <taxon>Cytophagales</taxon>
        <taxon>Bernardetiaceae</taxon>
        <taxon>Bernardetia</taxon>
    </lineage>
</organism>
<dbReference type="Pfam" id="PF04116">
    <property type="entry name" value="FA_hydroxylase"/>
    <property type="match status" value="1"/>
</dbReference>
<dbReference type="GO" id="GO:0008610">
    <property type="term" value="P:lipid biosynthetic process"/>
    <property type="evidence" value="ECO:0007669"/>
    <property type="project" value="InterPro"/>
</dbReference>